<keyword evidence="2" id="KW-0813">Transport</keyword>
<keyword evidence="13" id="KW-1185">Reference proteome</keyword>
<comment type="subcellular location">
    <subcellularLocation>
        <location evidence="1">Cell inner membrane</location>
        <topology evidence="1">Multi-pass membrane protein</topology>
    </subcellularLocation>
</comment>
<keyword evidence="5 10" id="KW-1133">Transmembrane helix</keyword>
<dbReference type="Pfam" id="PF07690">
    <property type="entry name" value="MFS_1"/>
    <property type="match status" value="1"/>
</dbReference>
<evidence type="ECO:0000256" key="7">
    <source>
        <dbReference type="ARBA" id="ARBA00038075"/>
    </source>
</evidence>
<feature type="domain" description="Major facilitator superfamily (MFS) profile" evidence="11">
    <location>
        <begin position="4"/>
        <end position="412"/>
    </location>
</feature>
<evidence type="ECO:0000256" key="3">
    <source>
        <dbReference type="ARBA" id="ARBA00022475"/>
    </source>
</evidence>
<evidence type="ECO:0000256" key="5">
    <source>
        <dbReference type="ARBA" id="ARBA00022989"/>
    </source>
</evidence>
<feature type="transmembrane region" description="Helical" evidence="10">
    <location>
        <begin position="74"/>
        <end position="97"/>
    </location>
</feature>
<sequence>MTGDRTRASSTIFFASYGLSLLGQGIASVVLPLIVLARTGDVLAAGVLATATTTAAAVAGLVSGLVVDRIDRRWVSIVGDLLAAATVAALPVVDALVGLDMGWFLVLGVLGAVIRVPGMTARETLLPALARLGPGGPGALDRLVATRETVGNVLVLAGPGLGGLLVAVLGLTPLVLLVTATTSLLAALTAMVLDPRAGAVAARTSPGGPGVAGSVRRAVVDLVDAWRFLARHRLVLGATLLTSVLAAVLGALQSTLMPAYFSGEGLASLTGLTLSGIAGGSIAGSAVYAAAARRLTRRTWFVIGMVGTLVGFAAVGSMVSPWVVLGGAAFVGLTYAPAAALLGVIIVEATPDAMRGRVLGAQNTVTLAAPALTNAPIAAVAAGAGLPVAGLVLAGAVGVAVVLALLAPAFRGLDRLDGVTTTPATPHPDGPDPALLRTTTRPDAPTGAR</sequence>
<proteinExistence type="inferred from homology"/>
<evidence type="ECO:0000256" key="10">
    <source>
        <dbReference type="SAM" id="Phobius"/>
    </source>
</evidence>
<organism evidence="12 13">
    <name type="scientific">Actinomycetospora aeridis</name>
    <dbReference type="NCBI Taxonomy" id="3129231"/>
    <lineage>
        <taxon>Bacteria</taxon>
        <taxon>Bacillati</taxon>
        <taxon>Actinomycetota</taxon>
        <taxon>Actinomycetes</taxon>
        <taxon>Pseudonocardiales</taxon>
        <taxon>Pseudonocardiaceae</taxon>
        <taxon>Actinomycetospora</taxon>
    </lineage>
</organism>
<feature type="region of interest" description="Disordered" evidence="9">
    <location>
        <begin position="421"/>
        <end position="449"/>
    </location>
</feature>
<feature type="transmembrane region" description="Helical" evidence="10">
    <location>
        <begin position="103"/>
        <end position="121"/>
    </location>
</feature>
<feature type="transmembrane region" description="Helical" evidence="10">
    <location>
        <begin position="150"/>
        <end position="168"/>
    </location>
</feature>
<feature type="transmembrane region" description="Helical" evidence="10">
    <location>
        <begin position="174"/>
        <end position="193"/>
    </location>
</feature>
<evidence type="ECO:0000313" key="13">
    <source>
        <dbReference type="Proteomes" id="UP001370100"/>
    </source>
</evidence>
<dbReference type="SUPFAM" id="SSF103473">
    <property type="entry name" value="MFS general substrate transporter"/>
    <property type="match status" value="1"/>
</dbReference>
<feature type="transmembrane region" description="Helical" evidence="10">
    <location>
        <begin position="300"/>
        <end position="319"/>
    </location>
</feature>
<evidence type="ECO:0000256" key="6">
    <source>
        <dbReference type="ARBA" id="ARBA00023136"/>
    </source>
</evidence>
<name>A0ABU8N9N6_9PSEU</name>
<evidence type="ECO:0000256" key="8">
    <source>
        <dbReference type="ARBA" id="ARBA00040914"/>
    </source>
</evidence>
<dbReference type="InterPro" id="IPR036259">
    <property type="entry name" value="MFS_trans_sf"/>
</dbReference>
<dbReference type="RefSeq" id="WP_337716370.1">
    <property type="nucleotide sequence ID" value="NZ_JBBEGL010000006.1"/>
</dbReference>
<keyword evidence="3" id="KW-1003">Cell membrane</keyword>
<evidence type="ECO:0000256" key="2">
    <source>
        <dbReference type="ARBA" id="ARBA00022448"/>
    </source>
</evidence>
<feature type="transmembrane region" description="Helical" evidence="10">
    <location>
        <begin position="359"/>
        <end position="382"/>
    </location>
</feature>
<comment type="caution">
    <text evidence="12">The sequence shown here is derived from an EMBL/GenBank/DDBJ whole genome shotgun (WGS) entry which is preliminary data.</text>
</comment>
<comment type="similarity">
    <text evidence="7">Belongs to the major facilitator superfamily. Drug:H(+) antiporter-3 (DHA3) (TC 2.A.1.21) family.</text>
</comment>
<evidence type="ECO:0000256" key="4">
    <source>
        <dbReference type="ARBA" id="ARBA00022692"/>
    </source>
</evidence>
<dbReference type="PANTHER" id="PTHR23513:SF9">
    <property type="entry name" value="ENTEROBACTIN EXPORTER ENTS"/>
    <property type="match status" value="1"/>
</dbReference>
<feature type="transmembrane region" description="Helical" evidence="10">
    <location>
        <begin position="42"/>
        <end position="67"/>
    </location>
</feature>
<dbReference type="Proteomes" id="UP001370100">
    <property type="component" value="Unassembled WGS sequence"/>
</dbReference>
<dbReference type="InterPro" id="IPR020846">
    <property type="entry name" value="MFS_dom"/>
</dbReference>
<feature type="transmembrane region" description="Helical" evidence="10">
    <location>
        <begin position="325"/>
        <end position="347"/>
    </location>
</feature>
<dbReference type="PROSITE" id="PS50850">
    <property type="entry name" value="MFS"/>
    <property type="match status" value="1"/>
</dbReference>
<accession>A0ABU8N9N6</accession>
<evidence type="ECO:0000313" key="12">
    <source>
        <dbReference type="EMBL" id="MEJ2889121.1"/>
    </source>
</evidence>
<keyword evidence="4 10" id="KW-0812">Transmembrane</keyword>
<dbReference type="EMBL" id="JBBEGL010000006">
    <property type="protein sequence ID" value="MEJ2889121.1"/>
    <property type="molecule type" value="Genomic_DNA"/>
</dbReference>
<dbReference type="Gene3D" id="1.20.1250.20">
    <property type="entry name" value="MFS general substrate transporter like domains"/>
    <property type="match status" value="1"/>
</dbReference>
<gene>
    <name evidence="12" type="ORF">WCD41_21860</name>
</gene>
<feature type="transmembrane region" description="Helical" evidence="10">
    <location>
        <begin position="12"/>
        <end position="36"/>
    </location>
</feature>
<evidence type="ECO:0000256" key="1">
    <source>
        <dbReference type="ARBA" id="ARBA00004429"/>
    </source>
</evidence>
<dbReference type="PANTHER" id="PTHR23513">
    <property type="entry name" value="INTEGRAL MEMBRANE EFFLUX PROTEIN-RELATED"/>
    <property type="match status" value="1"/>
</dbReference>
<feature type="transmembrane region" description="Helical" evidence="10">
    <location>
        <begin position="266"/>
        <end position="288"/>
    </location>
</feature>
<feature type="transmembrane region" description="Helical" evidence="10">
    <location>
        <begin position="388"/>
        <end position="407"/>
    </location>
</feature>
<evidence type="ECO:0000259" key="11">
    <source>
        <dbReference type="PROSITE" id="PS50850"/>
    </source>
</evidence>
<dbReference type="InterPro" id="IPR011701">
    <property type="entry name" value="MFS"/>
</dbReference>
<protein>
    <recommendedName>
        <fullName evidence="8">Multidrug efflux pump Tap</fullName>
    </recommendedName>
</protein>
<keyword evidence="6 10" id="KW-0472">Membrane</keyword>
<feature type="transmembrane region" description="Helical" evidence="10">
    <location>
        <begin position="234"/>
        <end position="254"/>
    </location>
</feature>
<evidence type="ECO:0000256" key="9">
    <source>
        <dbReference type="SAM" id="MobiDB-lite"/>
    </source>
</evidence>
<reference evidence="12 13" key="1">
    <citation type="submission" date="2024-03" db="EMBL/GenBank/DDBJ databases">
        <title>Actinomycetospora sp. OC33-EN06, a novel actinomycete isolated from wild orchid (Aerides multiflora).</title>
        <authorList>
            <person name="Suriyachadkun C."/>
        </authorList>
    </citation>
    <scope>NUCLEOTIDE SEQUENCE [LARGE SCALE GENOMIC DNA]</scope>
    <source>
        <strain evidence="12 13">OC33-EN06</strain>
    </source>
</reference>